<keyword evidence="3 6" id="KW-0812">Transmembrane</keyword>
<feature type="transmembrane region" description="Helical" evidence="6">
    <location>
        <begin position="91"/>
        <end position="114"/>
    </location>
</feature>
<dbReference type="Gene3D" id="1.20.1250.20">
    <property type="entry name" value="MFS general substrate transporter like domains"/>
    <property type="match status" value="1"/>
</dbReference>
<feature type="transmembrane region" description="Helical" evidence="6">
    <location>
        <begin position="369"/>
        <end position="386"/>
    </location>
</feature>
<organism evidence="8 9">
    <name type="scientific">Pseudomonas fluorescens</name>
    <dbReference type="NCBI Taxonomy" id="294"/>
    <lineage>
        <taxon>Bacteria</taxon>
        <taxon>Pseudomonadati</taxon>
        <taxon>Pseudomonadota</taxon>
        <taxon>Gammaproteobacteria</taxon>
        <taxon>Pseudomonadales</taxon>
        <taxon>Pseudomonadaceae</taxon>
        <taxon>Pseudomonas</taxon>
    </lineage>
</organism>
<dbReference type="EMBL" id="JAGGOB010000020">
    <property type="protein sequence ID" value="MBT2328861.1"/>
    <property type="molecule type" value="Genomic_DNA"/>
</dbReference>
<evidence type="ECO:0000256" key="6">
    <source>
        <dbReference type="SAM" id="Phobius"/>
    </source>
</evidence>
<keyword evidence="2" id="KW-0813">Transport</keyword>
<protein>
    <submittedName>
        <fullName evidence="8">MFS transporter</fullName>
    </submittedName>
</protein>
<name>A0A944DGL2_PSEFL</name>
<comment type="caution">
    <text evidence="8">The sequence shown here is derived from an EMBL/GenBank/DDBJ whole genome shotgun (WGS) entry which is preliminary data.</text>
</comment>
<comment type="subcellular location">
    <subcellularLocation>
        <location evidence="1">Membrane</location>
        <topology evidence="1">Multi-pass membrane protein</topology>
    </subcellularLocation>
</comment>
<dbReference type="PROSITE" id="PS50850">
    <property type="entry name" value="MFS"/>
    <property type="match status" value="1"/>
</dbReference>
<dbReference type="PANTHER" id="PTHR42718">
    <property type="entry name" value="MAJOR FACILITATOR SUPERFAMILY MULTIDRUG TRANSPORTER MFSC"/>
    <property type="match status" value="1"/>
</dbReference>
<feature type="transmembrane region" description="Helical" evidence="6">
    <location>
        <begin position="150"/>
        <end position="171"/>
    </location>
</feature>
<evidence type="ECO:0000256" key="1">
    <source>
        <dbReference type="ARBA" id="ARBA00004141"/>
    </source>
</evidence>
<feature type="transmembrane region" description="Helical" evidence="6">
    <location>
        <begin position="310"/>
        <end position="333"/>
    </location>
</feature>
<evidence type="ECO:0000256" key="4">
    <source>
        <dbReference type="ARBA" id="ARBA00022989"/>
    </source>
</evidence>
<feature type="transmembrane region" description="Helical" evidence="6">
    <location>
        <begin position="120"/>
        <end position="138"/>
    </location>
</feature>
<evidence type="ECO:0000256" key="5">
    <source>
        <dbReference type="ARBA" id="ARBA00023136"/>
    </source>
</evidence>
<evidence type="ECO:0000313" key="8">
    <source>
        <dbReference type="EMBL" id="MBT2328861.1"/>
    </source>
</evidence>
<dbReference type="PANTHER" id="PTHR42718:SF9">
    <property type="entry name" value="MAJOR FACILITATOR SUPERFAMILY MULTIDRUG TRANSPORTER MFSC"/>
    <property type="match status" value="1"/>
</dbReference>
<dbReference type="CDD" id="cd17321">
    <property type="entry name" value="MFS_MMR_MDR_like"/>
    <property type="match status" value="1"/>
</dbReference>
<dbReference type="SUPFAM" id="SSF103473">
    <property type="entry name" value="MFS general substrate transporter"/>
    <property type="match status" value="1"/>
</dbReference>
<feature type="transmembrane region" description="Helical" evidence="6">
    <location>
        <begin position="241"/>
        <end position="259"/>
    </location>
</feature>
<gene>
    <name evidence="8" type="ORF">J7E47_09025</name>
</gene>
<dbReference type="Gene3D" id="1.20.1720.10">
    <property type="entry name" value="Multidrug resistance protein D"/>
    <property type="match status" value="1"/>
</dbReference>
<keyword evidence="4 6" id="KW-1133">Transmembrane helix</keyword>
<sequence length="491" mass="49968">MKPATTQPSLPSAPGAQRVFSPRGALTSLSLSTLLASLGASVATVGLPTLAHAFEASFQQVQWVVLAYLLAITTLIVSLGQLGDLLGRSRLLLAGILLFTLASALCGIAPSLWLLITGRALQGLGAAIMMTLTLALVAETVGKEKTGSAMGLLGTLSAVGTALGPSLGGALISGFGWQALFLINVPLGLLTFVLAWHSLPAQPPMRVVGRPRFDALGTLLLAATLAAYALATTLGRGHFGWLNMALLLTAILGGSLFVLAQRRVAAPLIPLTLLGDRLLVGGLVTSALVATVMMATLLVGPFYLSVALGLPAALVGLALAAGPSVAALTGVPAGRLVDRFGVRPVRLVGLLVMIVGCLMLSLMSPTLGVGGYVGAIAVTTLGYALFQTANNTAVMADVPAGKRGVFSGLLNLSRNLGFLTGASALGAVFALTVPTNGIARATPEAVTNGLHLTFAVATSLLLLAWVVVLKCREPEPLAARDDVRGPSKLAP</sequence>
<dbReference type="InterPro" id="IPR011701">
    <property type="entry name" value="MFS"/>
</dbReference>
<feature type="transmembrane region" description="Helical" evidence="6">
    <location>
        <begin position="177"/>
        <end position="196"/>
    </location>
</feature>
<dbReference type="Proteomes" id="UP000692896">
    <property type="component" value="Unassembled WGS sequence"/>
</dbReference>
<feature type="transmembrane region" description="Helical" evidence="6">
    <location>
        <begin position="345"/>
        <end position="363"/>
    </location>
</feature>
<evidence type="ECO:0000313" key="9">
    <source>
        <dbReference type="Proteomes" id="UP000692896"/>
    </source>
</evidence>
<feature type="transmembrane region" description="Helical" evidence="6">
    <location>
        <begin position="216"/>
        <end position="235"/>
    </location>
</feature>
<feature type="domain" description="Major facilitator superfamily (MFS) profile" evidence="7">
    <location>
        <begin position="25"/>
        <end position="476"/>
    </location>
</feature>
<evidence type="ECO:0000256" key="2">
    <source>
        <dbReference type="ARBA" id="ARBA00022448"/>
    </source>
</evidence>
<feature type="transmembrane region" description="Helical" evidence="6">
    <location>
        <begin position="63"/>
        <end position="79"/>
    </location>
</feature>
<dbReference type="GO" id="GO:0022857">
    <property type="term" value="F:transmembrane transporter activity"/>
    <property type="evidence" value="ECO:0007669"/>
    <property type="project" value="InterPro"/>
</dbReference>
<evidence type="ECO:0000259" key="7">
    <source>
        <dbReference type="PROSITE" id="PS50850"/>
    </source>
</evidence>
<keyword evidence="5 6" id="KW-0472">Membrane</keyword>
<feature type="transmembrane region" description="Helical" evidence="6">
    <location>
        <begin position="416"/>
        <end position="438"/>
    </location>
</feature>
<proteinExistence type="predicted"/>
<dbReference type="InterPro" id="IPR020846">
    <property type="entry name" value="MFS_dom"/>
</dbReference>
<dbReference type="RefSeq" id="WP_214917583.1">
    <property type="nucleotide sequence ID" value="NZ_JAGGNX010000022.1"/>
</dbReference>
<accession>A0A944DGL2</accession>
<dbReference type="AlphaFoldDB" id="A0A944DGL2"/>
<dbReference type="Pfam" id="PF07690">
    <property type="entry name" value="MFS_1"/>
    <property type="match status" value="1"/>
</dbReference>
<feature type="transmembrane region" description="Helical" evidence="6">
    <location>
        <begin position="450"/>
        <end position="469"/>
    </location>
</feature>
<dbReference type="InterPro" id="IPR036259">
    <property type="entry name" value="MFS_trans_sf"/>
</dbReference>
<evidence type="ECO:0000256" key="3">
    <source>
        <dbReference type="ARBA" id="ARBA00022692"/>
    </source>
</evidence>
<dbReference type="GO" id="GO:0016020">
    <property type="term" value="C:membrane"/>
    <property type="evidence" value="ECO:0007669"/>
    <property type="project" value="UniProtKB-SubCell"/>
</dbReference>
<reference evidence="8" key="1">
    <citation type="submission" date="2021-03" db="EMBL/GenBank/DDBJ databases">
        <title>Genomic analysis provides insights into the functional capacity of soil bacteria communities inhabiting an altitudinal gradient in the Atacama Desert.</title>
        <authorList>
            <person name="Gonzalez M."/>
            <person name="Maldonado J."/>
            <person name="Maza F."/>
            <person name="Hodar C."/>
            <person name="Cortes M."/>
            <person name="Palma R."/>
            <person name="Andreani C."/>
            <person name="Gaete A."/>
            <person name="Vasquez-Dean J."/>
            <person name="Acuna V."/>
            <person name="Aguado M."/>
            <person name="Mandakovic D."/>
            <person name="Latorre M."/>
            <person name="Orellana A."/>
            <person name="Gutierrez R."/>
            <person name="Montecino M."/>
            <person name="Allende M."/>
            <person name="Maass A."/>
            <person name="Cambiazo V."/>
        </authorList>
    </citation>
    <scope>NUCLEOTIDE SEQUENCE</scope>
    <source>
        <strain evidence="8">ISL-25</strain>
    </source>
</reference>
<dbReference type="PRINTS" id="PR01036">
    <property type="entry name" value="TCRTETB"/>
</dbReference>
<feature type="transmembrane region" description="Helical" evidence="6">
    <location>
        <begin position="279"/>
        <end position="304"/>
    </location>
</feature>